<comment type="caution">
    <text evidence="2">The sequence shown here is derived from an EMBL/GenBank/DDBJ whole genome shotgun (WGS) entry which is preliminary data.</text>
</comment>
<dbReference type="Proteomes" id="UP001595443">
    <property type="component" value="Unassembled WGS sequence"/>
</dbReference>
<feature type="transmembrane region" description="Helical" evidence="1">
    <location>
        <begin position="93"/>
        <end position="110"/>
    </location>
</feature>
<protein>
    <submittedName>
        <fullName evidence="2">YqjD family protein</fullName>
    </submittedName>
</protein>
<keyword evidence="1" id="KW-0812">Transmembrane</keyword>
<gene>
    <name evidence="2" type="ORF">ACFOES_00625</name>
</gene>
<keyword evidence="3" id="KW-1185">Reference proteome</keyword>
<dbReference type="EMBL" id="JBHRSK010000001">
    <property type="protein sequence ID" value="MFC2966588.1"/>
    <property type="molecule type" value="Genomic_DNA"/>
</dbReference>
<reference evidence="3" key="1">
    <citation type="journal article" date="2019" name="Int. J. Syst. Evol. Microbiol.">
        <title>The Global Catalogue of Microorganisms (GCM) 10K type strain sequencing project: providing services to taxonomists for standard genome sequencing and annotation.</title>
        <authorList>
            <consortium name="The Broad Institute Genomics Platform"/>
            <consortium name="The Broad Institute Genome Sequencing Center for Infectious Disease"/>
            <person name="Wu L."/>
            <person name="Ma J."/>
        </authorList>
    </citation>
    <scope>NUCLEOTIDE SEQUENCE [LARGE SCALE GENOMIC DNA]</scope>
    <source>
        <strain evidence="3">KCTC 62192</strain>
    </source>
</reference>
<keyword evidence="1" id="KW-1133">Transmembrane helix</keyword>
<organism evidence="2 3">
    <name type="scientific">Acidimangrovimonas pyrenivorans</name>
    <dbReference type="NCBI Taxonomy" id="2030798"/>
    <lineage>
        <taxon>Bacteria</taxon>
        <taxon>Pseudomonadati</taxon>
        <taxon>Pseudomonadota</taxon>
        <taxon>Alphaproteobacteria</taxon>
        <taxon>Rhodobacterales</taxon>
        <taxon>Paracoccaceae</taxon>
        <taxon>Acidimangrovimonas</taxon>
    </lineage>
</organism>
<name>A0ABV7AC14_9RHOB</name>
<sequence>MATRSTTADKTETESPDLAAEVAELRRELESVAALIRKIGADGLEAAQSEAKARLAEGLAQGEATARKVAGEVRDDWQELESRVMDETRAHPWRTLGLAALAGMVLGLLLRR</sequence>
<evidence type="ECO:0000313" key="3">
    <source>
        <dbReference type="Proteomes" id="UP001595443"/>
    </source>
</evidence>
<accession>A0ABV7AC14</accession>
<dbReference type="RefSeq" id="WP_377830809.1">
    <property type="nucleotide sequence ID" value="NZ_JBHRSK010000001.1"/>
</dbReference>
<keyword evidence="1" id="KW-0472">Membrane</keyword>
<evidence type="ECO:0000256" key="1">
    <source>
        <dbReference type="SAM" id="Phobius"/>
    </source>
</evidence>
<proteinExistence type="predicted"/>
<evidence type="ECO:0000313" key="2">
    <source>
        <dbReference type="EMBL" id="MFC2966588.1"/>
    </source>
</evidence>